<accession>A0A9W9MD35</accession>
<keyword evidence="2" id="KW-0805">Transcription regulation</keyword>
<name>A0A9W9MD35_9EURO</name>
<proteinExistence type="predicted"/>
<keyword evidence="4" id="KW-0804">Transcription</keyword>
<evidence type="ECO:0000256" key="6">
    <source>
        <dbReference type="SAM" id="MobiDB-lite"/>
    </source>
</evidence>
<evidence type="ECO:0000313" key="9">
    <source>
        <dbReference type="Proteomes" id="UP001150904"/>
    </source>
</evidence>
<evidence type="ECO:0000256" key="1">
    <source>
        <dbReference type="ARBA" id="ARBA00004123"/>
    </source>
</evidence>
<dbReference type="Proteomes" id="UP001150904">
    <property type="component" value="Unassembled WGS sequence"/>
</dbReference>
<dbReference type="Pfam" id="PF04082">
    <property type="entry name" value="Fungal_trans"/>
    <property type="match status" value="1"/>
</dbReference>
<keyword evidence="9" id="KW-1185">Reference proteome</keyword>
<feature type="domain" description="Xylanolytic transcriptional activator regulatory" evidence="7">
    <location>
        <begin position="265"/>
        <end position="337"/>
    </location>
</feature>
<evidence type="ECO:0000256" key="5">
    <source>
        <dbReference type="ARBA" id="ARBA00023242"/>
    </source>
</evidence>
<dbReference type="GO" id="GO:0003677">
    <property type="term" value="F:DNA binding"/>
    <property type="evidence" value="ECO:0007669"/>
    <property type="project" value="UniProtKB-KW"/>
</dbReference>
<gene>
    <name evidence="8" type="ORF">N7498_007142</name>
</gene>
<dbReference type="CDD" id="cd12148">
    <property type="entry name" value="fungal_TF_MHR"/>
    <property type="match status" value="1"/>
</dbReference>
<dbReference type="SMART" id="SM00906">
    <property type="entry name" value="Fungal_trans"/>
    <property type="match status" value="1"/>
</dbReference>
<dbReference type="GeneID" id="83181505"/>
<dbReference type="OrthoDB" id="103819at2759"/>
<feature type="region of interest" description="Disordered" evidence="6">
    <location>
        <begin position="71"/>
        <end position="91"/>
    </location>
</feature>
<sequence length="683" mass="76838">METTGHSPTGHGFARFAANAKGLDAAFPSHINAEISIESRLERLEHTVQSLASSVDEALHVLSAIPSQRDLTKTPNVSNRNIASGENKSNSQLYIGPSHSFSFLQETPADIERLPRQGLKDTRQGAISEICNMSSSLTTAKVGNPMGSSTHFYVPSKPAGYALLGKFLEQIELGKPFFRFPSEEILRQVVFEPQKVREKAWIVSFNYILLAAISTQQDEYEEKLRQNAQLALNDSRIFLEPCLANVQALALLAIHGEDFAAPNLSWMLLGHACRQAEALGLHVRTSKDKFDDSQQKLCLFWMLFTLDKSCAIAFGRPAFLPFNLYRHVPLPDEQFTRQFCPHDTGIFGSQPQSSKTSDFGSMMFKKTIELSKLTSDVLEILGVANSEAKDNIQSRLDLWFLNTNKVRFLHCVGLVRREIPNSRGQALTQAMGNEQISADDSQIREMNLGINSVKFQYLHILTLLLKGDRASDHRLSCAREAISLLPSLVSNWGSVYNGVIWQLLYYPFAPFFVIFENIVHQPGRSPTVEQDLRLLATMVTYFTEMRSQMRLLAGVCTKLEHTAAVFLQLAQSHTRYSNSAQLTDDAARLTQRPKNSGLDEHGTQPWDGMTDAGLVHCDFANYLNWLPVDMEPTSRILENELQGSRSHHSNHKPESTSTNFQRPVSDRVFEWFLWDDYYGDTNI</sequence>
<feature type="region of interest" description="Disordered" evidence="6">
    <location>
        <begin position="641"/>
        <end position="660"/>
    </location>
</feature>
<dbReference type="GO" id="GO:0003700">
    <property type="term" value="F:DNA-binding transcription factor activity"/>
    <property type="evidence" value="ECO:0007669"/>
    <property type="project" value="InterPro"/>
</dbReference>
<dbReference type="InterPro" id="IPR050987">
    <property type="entry name" value="AtrR-like"/>
</dbReference>
<evidence type="ECO:0000256" key="4">
    <source>
        <dbReference type="ARBA" id="ARBA00023163"/>
    </source>
</evidence>
<dbReference type="PANTHER" id="PTHR46910:SF37">
    <property type="entry name" value="ZN(II)2CYS6 TRANSCRIPTION FACTOR (EUROFUNG)"/>
    <property type="match status" value="1"/>
</dbReference>
<comment type="caution">
    <text evidence="8">The sequence shown here is derived from an EMBL/GenBank/DDBJ whole genome shotgun (WGS) entry which is preliminary data.</text>
</comment>
<evidence type="ECO:0000259" key="7">
    <source>
        <dbReference type="SMART" id="SM00906"/>
    </source>
</evidence>
<protein>
    <recommendedName>
        <fullName evidence="7">Xylanolytic transcriptional activator regulatory domain-containing protein</fullName>
    </recommendedName>
</protein>
<evidence type="ECO:0000256" key="2">
    <source>
        <dbReference type="ARBA" id="ARBA00023015"/>
    </source>
</evidence>
<dbReference type="GO" id="GO:0008270">
    <property type="term" value="F:zinc ion binding"/>
    <property type="evidence" value="ECO:0007669"/>
    <property type="project" value="InterPro"/>
</dbReference>
<keyword evidence="3" id="KW-0238">DNA-binding</keyword>
<dbReference type="InterPro" id="IPR007219">
    <property type="entry name" value="XnlR_reg_dom"/>
</dbReference>
<dbReference type="RefSeq" id="XP_058306453.1">
    <property type="nucleotide sequence ID" value="XM_058454204.1"/>
</dbReference>
<dbReference type="AlphaFoldDB" id="A0A9W9MD35"/>
<reference evidence="8" key="1">
    <citation type="submission" date="2022-12" db="EMBL/GenBank/DDBJ databases">
        <authorList>
            <person name="Petersen C."/>
        </authorList>
    </citation>
    <scope>NUCLEOTIDE SEQUENCE</scope>
    <source>
        <strain evidence="8">IBT 15544</strain>
    </source>
</reference>
<evidence type="ECO:0000256" key="3">
    <source>
        <dbReference type="ARBA" id="ARBA00023125"/>
    </source>
</evidence>
<feature type="compositionally biased region" description="Polar residues" evidence="6">
    <location>
        <begin position="73"/>
        <end position="91"/>
    </location>
</feature>
<keyword evidence="5" id="KW-0539">Nucleus</keyword>
<comment type="subcellular location">
    <subcellularLocation>
        <location evidence="1">Nucleus</location>
    </subcellularLocation>
</comment>
<evidence type="ECO:0000313" key="8">
    <source>
        <dbReference type="EMBL" id="KAJ5198025.1"/>
    </source>
</evidence>
<dbReference type="PANTHER" id="PTHR46910">
    <property type="entry name" value="TRANSCRIPTION FACTOR PDR1"/>
    <property type="match status" value="1"/>
</dbReference>
<dbReference type="EMBL" id="JAPQKR010000014">
    <property type="protein sequence ID" value="KAJ5198025.1"/>
    <property type="molecule type" value="Genomic_DNA"/>
</dbReference>
<dbReference type="GO" id="GO:0006351">
    <property type="term" value="P:DNA-templated transcription"/>
    <property type="evidence" value="ECO:0007669"/>
    <property type="project" value="InterPro"/>
</dbReference>
<dbReference type="GO" id="GO:0005634">
    <property type="term" value="C:nucleus"/>
    <property type="evidence" value="ECO:0007669"/>
    <property type="project" value="UniProtKB-SubCell"/>
</dbReference>
<organism evidence="8 9">
    <name type="scientific">Penicillium cinerascens</name>
    <dbReference type="NCBI Taxonomy" id="70096"/>
    <lineage>
        <taxon>Eukaryota</taxon>
        <taxon>Fungi</taxon>
        <taxon>Dikarya</taxon>
        <taxon>Ascomycota</taxon>
        <taxon>Pezizomycotina</taxon>
        <taxon>Eurotiomycetes</taxon>
        <taxon>Eurotiomycetidae</taxon>
        <taxon>Eurotiales</taxon>
        <taxon>Aspergillaceae</taxon>
        <taxon>Penicillium</taxon>
    </lineage>
</organism>
<reference evidence="8" key="2">
    <citation type="journal article" date="2023" name="IMA Fungus">
        <title>Comparative genomic study of the Penicillium genus elucidates a diverse pangenome and 15 lateral gene transfer events.</title>
        <authorList>
            <person name="Petersen C."/>
            <person name="Sorensen T."/>
            <person name="Nielsen M.R."/>
            <person name="Sondergaard T.E."/>
            <person name="Sorensen J.L."/>
            <person name="Fitzpatrick D.A."/>
            <person name="Frisvad J.C."/>
            <person name="Nielsen K.L."/>
        </authorList>
    </citation>
    <scope>NUCLEOTIDE SEQUENCE</scope>
    <source>
        <strain evidence="8">IBT 15544</strain>
    </source>
</reference>